<dbReference type="PROSITE" id="PS01284">
    <property type="entry name" value="TNASE_2"/>
    <property type="match status" value="1"/>
</dbReference>
<dbReference type="Proteomes" id="UP000019460">
    <property type="component" value="Unassembled WGS sequence"/>
</dbReference>
<dbReference type="InterPro" id="IPR035437">
    <property type="entry name" value="SNase_OB-fold_sf"/>
</dbReference>
<dbReference type="SUPFAM" id="SSF50199">
    <property type="entry name" value="Staphylococcal nuclease"/>
    <property type="match status" value="1"/>
</dbReference>
<evidence type="ECO:0000313" key="6">
    <source>
        <dbReference type="Proteomes" id="UP000019460"/>
    </source>
</evidence>
<gene>
    <name evidence="5" type="ORF">D779_1750</name>
</gene>
<organism evidence="5 6">
    <name type="scientific">Imhoffiella purpurea</name>
    <dbReference type="NCBI Taxonomy" id="1249627"/>
    <lineage>
        <taxon>Bacteria</taxon>
        <taxon>Pseudomonadati</taxon>
        <taxon>Pseudomonadota</taxon>
        <taxon>Gammaproteobacteria</taxon>
        <taxon>Chromatiales</taxon>
        <taxon>Chromatiaceae</taxon>
        <taxon>Imhoffiella</taxon>
    </lineage>
</organism>
<dbReference type="Pfam" id="PF00565">
    <property type="entry name" value="SNase"/>
    <property type="match status" value="1"/>
</dbReference>
<evidence type="ECO:0000256" key="2">
    <source>
        <dbReference type="ARBA" id="ARBA00022759"/>
    </source>
</evidence>
<keyword evidence="1" id="KW-0540">Nuclease</keyword>
<keyword evidence="2" id="KW-0255">Endonuclease</keyword>
<dbReference type="STRING" id="1249627.D779_1750"/>
<reference evidence="5 6" key="1">
    <citation type="submission" date="2012-11" db="EMBL/GenBank/DDBJ databases">
        <title>Genome assembly of Thiorhodococcus sp. AK35.</title>
        <authorList>
            <person name="Nupur N."/>
            <person name="Khatri I."/>
            <person name="Subramanian S."/>
            <person name="Pinnaka A."/>
        </authorList>
    </citation>
    <scope>NUCLEOTIDE SEQUENCE [LARGE SCALE GENOMIC DNA]</scope>
    <source>
        <strain evidence="5 6">AK35</strain>
    </source>
</reference>
<proteinExistence type="predicted"/>
<comment type="caution">
    <text evidence="5">The sequence shown here is derived from an EMBL/GenBank/DDBJ whole genome shotgun (WGS) entry which is preliminary data.</text>
</comment>
<name>W9VLF2_9GAMM</name>
<dbReference type="eggNOG" id="COG1525">
    <property type="taxonomic scope" value="Bacteria"/>
</dbReference>
<protein>
    <submittedName>
        <fullName evidence="5">Putative nuclease</fullName>
    </submittedName>
</protein>
<dbReference type="AlphaFoldDB" id="W9VLF2"/>
<accession>W9VLF2</accession>
<keyword evidence="6" id="KW-1185">Reference proteome</keyword>
<sequence>MGIAAPWLLGDGFLFAPRSESACIVNSIYDGDTMRATCGGNEKVKIRLYCIDTPEMQQKPWGTESRDHLRRIAPRTVRLVEHDKDRYGRIVGEVFNDETSLNLAMVAAGHAAVYPKYCSESRFFQAQNRAKSQRLGIWEKPGDQQRPWEWRRHK</sequence>
<dbReference type="EMBL" id="AONC01000003">
    <property type="protein sequence ID" value="EXJ16927.1"/>
    <property type="molecule type" value="Genomic_DNA"/>
</dbReference>
<dbReference type="PANTHER" id="PTHR12302">
    <property type="entry name" value="EBNA2 BINDING PROTEIN P100"/>
    <property type="match status" value="1"/>
</dbReference>
<dbReference type="GO" id="GO:0016787">
    <property type="term" value="F:hydrolase activity"/>
    <property type="evidence" value="ECO:0007669"/>
    <property type="project" value="UniProtKB-KW"/>
</dbReference>
<dbReference type="PANTHER" id="PTHR12302:SF3">
    <property type="entry name" value="SERINE_THREONINE-PROTEIN KINASE 31"/>
    <property type="match status" value="1"/>
</dbReference>
<evidence type="ECO:0000256" key="3">
    <source>
        <dbReference type="ARBA" id="ARBA00022801"/>
    </source>
</evidence>
<evidence type="ECO:0000259" key="4">
    <source>
        <dbReference type="PROSITE" id="PS50830"/>
    </source>
</evidence>
<dbReference type="GO" id="GO:0004519">
    <property type="term" value="F:endonuclease activity"/>
    <property type="evidence" value="ECO:0007669"/>
    <property type="project" value="UniProtKB-KW"/>
</dbReference>
<feature type="domain" description="TNase-like" evidence="4">
    <location>
        <begin position="19"/>
        <end position="140"/>
    </location>
</feature>
<keyword evidence="3" id="KW-0378">Hydrolase</keyword>
<evidence type="ECO:0000313" key="5">
    <source>
        <dbReference type="EMBL" id="EXJ16927.1"/>
    </source>
</evidence>
<dbReference type="PROSITE" id="PS50830">
    <property type="entry name" value="TNASE_3"/>
    <property type="match status" value="1"/>
</dbReference>
<dbReference type="SMART" id="SM00318">
    <property type="entry name" value="SNc"/>
    <property type="match status" value="1"/>
</dbReference>
<dbReference type="InterPro" id="IPR016071">
    <property type="entry name" value="Staphylococal_nuclease_OB-fold"/>
</dbReference>
<evidence type="ECO:0000256" key="1">
    <source>
        <dbReference type="ARBA" id="ARBA00022722"/>
    </source>
</evidence>
<dbReference type="InterPro" id="IPR002071">
    <property type="entry name" value="Thermonucl_AS"/>
</dbReference>
<dbReference type="GO" id="GO:0003676">
    <property type="term" value="F:nucleic acid binding"/>
    <property type="evidence" value="ECO:0007669"/>
    <property type="project" value="InterPro"/>
</dbReference>
<dbReference type="Gene3D" id="2.40.50.90">
    <property type="match status" value="1"/>
</dbReference>